<sequence>MVKAPDSMTHISSSTALAERSLDRSATAKSRLSKRQRRELYWGLGFVSLAVGGFVLLKIVPIVASFVISLTDWNVARAPSFIGFDNYARMLTADPLFWKSLWVTAYYSLFSVPVSMAFAFALAMLLNNKIPALGLFRTLFYLPSIIPIIASSILWLWMFNPDFGLFNAGLDLIGLPRQRFIYEESQVIPSLVFMSMWSVGPMMIIFLAGLQDVPNQLYEAVEIDGGNAWHKLWHVTIPMMTPTILFNLLISIVAALQTFVQAFIMTEGGPNNGSLFIVFYIYRKAFQEQQMGYASALAWALFLLICALSILVFRTSHRWVFYHGGDN</sequence>
<comment type="caution">
    <text evidence="9">The sequence shown here is derived from an EMBL/GenBank/DDBJ whole genome shotgun (WGS) entry which is preliminary data.</text>
</comment>
<feature type="transmembrane region" description="Helical" evidence="7">
    <location>
        <begin position="293"/>
        <end position="313"/>
    </location>
</feature>
<evidence type="ECO:0000313" key="10">
    <source>
        <dbReference type="Proteomes" id="UP001156691"/>
    </source>
</evidence>
<feature type="transmembrane region" description="Helical" evidence="7">
    <location>
        <begin position="105"/>
        <end position="126"/>
    </location>
</feature>
<feature type="transmembrane region" description="Helical" evidence="7">
    <location>
        <begin position="244"/>
        <end position="264"/>
    </location>
</feature>
<comment type="similarity">
    <text evidence="7">Belongs to the binding-protein-dependent transport system permease family.</text>
</comment>
<evidence type="ECO:0000256" key="4">
    <source>
        <dbReference type="ARBA" id="ARBA00022692"/>
    </source>
</evidence>
<evidence type="ECO:0000256" key="6">
    <source>
        <dbReference type="ARBA" id="ARBA00023136"/>
    </source>
</evidence>
<gene>
    <name evidence="9" type="ORF">GCM10010862_34580</name>
</gene>
<evidence type="ECO:0000259" key="8">
    <source>
        <dbReference type="PROSITE" id="PS50928"/>
    </source>
</evidence>
<dbReference type="CDD" id="cd06261">
    <property type="entry name" value="TM_PBP2"/>
    <property type="match status" value="1"/>
</dbReference>
<dbReference type="SUPFAM" id="SSF161098">
    <property type="entry name" value="MetI-like"/>
    <property type="match status" value="1"/>
</dbReference>
<dbReference type="PANTHER" id="PTHR30193">
    <property type="entry name" value="ABC TRANSPORTER PERMEASE PROTEIN"/>
    <property type="match status" value="1"/>
</dbReference>
<feature type="transmembrane region" description="Helical" evidence="7">
    <location>
        <begin position="40"/>
        <end position="68"/>
    </location>
</feature>
<proteinExistence type="inferred from homology"/>
<dbReference type="PANTHER" id="PTHR30193:SF1">
    <property type="entry name" value="ABC TRANSPORTER PERMEASE PROTEIN YESP-RELATED"/>
    <property type="match status" value="1"/>
</dbReference>
<evidence type="ECO:0000256" key="2">
    <source>
        <dbReference type="ARBA" id="ARBA00022448"/>
    </source>
</evidence>
<comment type="subcellular location">
    <subcellularLocation>
        <location evidence="1 7">Cell membrane</location>
        <topology evidence="1 7">Multi-pass membrane protein</topology>
    </subcellularLocation>
</comment>
<organism evidence="9 10">
    <name type="scientific">Devosia nitrariae</name>
    <dbReference type="NCBI Taxonomy" id="2071872"/>
    <lineage>
        <taxon>Bacteria</taxon>
        <taxon>Pseudomonadati</taxon>
        <taxon>Pseudomonadota</taxon>
        <taxon>Alphaproteobacteria</taxon>
        <taxon>Hyphomicrobiales</taxon>
        <taxon>Devosiaceae</taxon>
        <taxon>Devosia</taxon>
    </lineage>
</organism>
<keyword evidence="6 7" id="KW-0472">Membrane</keyword>
<evidence type="ECO:0000256" key="1">
    <source>
        <dbReference type="ARBA" id="ARBA00004651"/>
    </source>
</evidence>
<protein>
    <submittedName>
        <fullName evidence="9">ABC transporter permease</fullName>
    </submittedName>
</protein>
<dbReference type="EMBL" id="BSNS01000020">
    <property type="protein sequence ID" value="GLQ56199.1"/>
    <property type="molecule type" value="Genomic_DNA"/>
</dbReference>
<keyword evidence="10" id="KW-1185">Reference proteome</keyword>
<feature type="transmembrane region" description="Helical" evidence="7">
    <location>
        <begin position="187"/>
        <end position="210"/>
    </location>
</feature>
<feature type="domain" description="ABC transmembrane type-1" evidence="8">
    <location>
        <begin position="101"/>
        <end position="314"/>
    </location>
</feature>
<evidence type="ECO:0000313" key="9">
    <source>
        <dbReference type="EMBL" id="GLQ56199.1"/>
    </source>
</evidence>
<dbReference type="InterPro" id="IPR000515">
    <property type="entry name" value="MetI-like"/>
</dbReference>
<evidence type="ECO:0000256" key="3">
    <source>
        <dbReference type="ARBA" id="ARBA00022475"/>
    </source>
</evidence>
<evidence type="ECO:0000256" key="7">
    <source>
        <dbReference type="RuleBase" id="RU363032"/>
    </source>
</evidence>
<dbReference type="PROSITE" id="PS50928">
    <property type="entry name" value="ABC_TM1"/>
    <property type="match status" value="1"/>
</dbReference>
<reference evidence="10" key="1">
    <citation type="journal article" date="2019" name="Int. J. Syst. Evol. Microbiol.">
        <title>The Global Catalogue of Microorganisms (GCM) 10K type strain sequencing project: providing services to taxonomists for standard genome sequencing and annotation.</title>
        <authorList>
            <consortium name="The Broad Institute Genomics Platform"/>
            <consortium name="The Broad Institute Genome Sequencing Center for Infectious Disease"/>
            <person name="Wu L."/>
            <person name="Ma J."/>
        </authorList>
    </citation>
    <scope>NUCLEOTIDE SEQUENCE [LARGE SCALE GENOMIC DNA]</scope>
    <source>
        <strain evidence="10">NBRC 112416</strain>
    </source>
</reference>
<dbReference type="InterPro" id="IPR051393">
    <property type="entry name" value="ABC_transporter_permease"/>
</dbReference>
<keyword evidence="4 7" id="KW-0812">Transmembrane</keyword>
<keyword evidence="2 7" id="KW-0813">Transport</keyword>
<name>A0ABQ5W7Y1_9HYPH</name>
<dbReference type="Gene3D" id="1.10.3720.10">
    <property type="entry name" value="MetI-like"/>
    <property type="match status" value="1"/>
</dbReference>
<keyword evidence="5 7" id="KW-1133">Transmembrane helix</keyword>
<dbReference type="InterPro" id="IPR035906">
    <property type="entry name" value="MetI-like_sf"/>
</dbReference>
<feature type="transmembrane region" description="Helical" evidence="7">
    <location>
        <begin position="138"/>
        <end position="158"/>
    </location>
</feature>
<keyword evidence="3" id="KW-1003">Cell membrane</keyword>
<evidence type="ECO:0000256" key="5">
    <source>
        <dbReference type="ARBA" id="ARBA00022989"/>
    </source>
</evidence>
<dbReference type="Proteomes" id="UP001156691">
    <property type="component" value="Unassembled WGS sequence"/>
</dbReference>
<dbReference type="Pfam" id="PF00528">
    <property type="entry name" value="BPD_transp_1"/>
    <property type="match status" value="1"/>
</dbReference>
<accession>A0ABQ5W7Y1</accession>